<keyword evidence="4 5" id="KW-0472">Membrane</keyword>
<proteinExistence type="predicted"/>
<keyword evidence="3 5" id="KW-1133">Transmembrane helix</keyword>
<reference evidence="8" key="1">
    <citation type="submission" date="2011-05" db="EMBL/GenBank/DDBJ databases">
        <title>Complete sequence of Desulfotomaculum ruminis DSM 2154.</title>
        <authorList>
            <person name="Lucas S."/>
            <person name="Copeland A."/>
            <person name="Lapidus A."/>
            <person name="Cheng J.-F."/>
            <person name="Goodwin L."/>
            <person name="Pitluck S."/>
            <person name="Lu M."/>
            <person name="Detter J.C."/>
            <person name="Han C."/>
            <person name="Tapia R."/>
            <person name="Land M."/>
            <person name="Hauser L."/>
            <person name="Kyrpides N."/>
            <person name="Ivanova N."/>
            <person name="Mikhailova N."/>
            <person name="Pagani I."/>
            <person name="Stams A.J.M."/>
            <person name="Plugge C.M."/>
            <person name="Muyzer G."/>
            <person name="Kuever J."/>
            <person name="Parshina S.N."/>
            <person name="Ivanova A.E."/>
            <person name="Nazina T.N."/>
            <person name="Brambilla E."/>
            <person name="Spring S."/>
            <person name="Klenk H.-P."/>
            <person name="Woyke T."/>
        </authorList>
    </citation>
    <scope>NUCLEOTIDE SEQUENCE [LARGE SCALE GENOMIC DNA]</scope>
    <source>
        <strain evidence="8">ATCC 23193 / DSM 2154 / NCIB 8452 / DL</strain>
    </source>
</reference>
<evidence type="ECO:0000313" key="7">
    <source>
        <dbReference type="EMBL" id="AEG59236.1"/>
    </source>
</evidence>
<evidence type="ECO:0000256" key="2">
    <source>
        <dbReference type="ARBA" id="ARBA00022692"/>
    </source>
</evidence>
<accession>F6DKH6</accession>
<evidence type="ECO:0000313" key="8">
    <source>
        <dbReference type="Proteomes" id="UP000009234"/>
    </source>
</evidence>
<evidence type="ECO:0000256" key="5">
    <source>
        <dbReference type="SAM" id="Phobius"/>
    </source>
</evidence>
<dbReference type="Pfam" id="PF13515">
    <property type="entry name" value="FUSC_2"/>
    <property type="match status" value="1"/>
</dbReference>
<evidence type="ECO:0000256" key="4">
    <source>
        <dbReference type="ARBA" id="ARBA00023136"/>
    </source>
</evidence>
<sequence length="362" mass="40002">MHHLMSHLNNMERVRAAIQVIKTALSAGMAWELAILITHNDYPYFAPLASVLVGQVTIADSLQKGINRTIGVIGGVLVSMFIGHWIPLNALSVFLVVLMGMALSTTLHMNAQITSQVGVSSLLVLAFGQEEAYIMGRIIETILGSAVAIGVNAIIVPPNEVPTAEKQISKLSLELAAMLKKLGYLYEKNGDPSEALVETRKLASKMEAASQSLKLAKESLRYSPFYFKRREKLKHLILGMVRLERITIEVRGIARALCDLEDTLEFREGIVKITETTAKSIERFGEAVISPGRKMEQRLKDAIKKARIQQMLCLSGLNISKSIHIGSILTDLHRILNEVTLFIEQDCSFLENKGPGLSPREF</sequence>
<comment type="subcellular location">
    <subcellularLocation>
        <location evidence="1">Membrane</location>
        <topology evidence="1">Multi-pass membrane protein</topology>
    </subcellularLocation>
</comment>
<dbReference type="AlphaFoldDB" id="F6DKH6"/>
<keyword evidence="8" id="KW-1185">Reference proteome</keyword>
<dbReference type="HOGENOM" id="CLU_037626_2_0_9"/>
<reference evidence="7 8" key="2">
    <citation type="journal article" date="2012" name="Stand. Genomic Sci.">
        <title>Complete genome sequence of the sulfate-reducing firmicute Desulfotomaculum ruminis type strain (DL(T)).</title>
        <authorList>
            <person name="Spring S."/>
            <person name="Visser M."/>
            <person name="Lu M."/>
            <person name="Copeland A."/>
            <person name="Lapidus A."/>
            <person name="Lucas S."/>
            <person name="Cheng J.F."/>
            <person name="Han C."/>
            <person name="Tapia R."/>
            <person name="Goodwin L.A."/>
            <person name="Pitluck S."/>
            <person name="Ivanova N."/>
            <person name="Land M."/>
            <person name="Hauser L."/>
            <person name="Larimer F."/>
            <person name="Rohde M."/>
            <person name="Goker M."/>
            <person name="Detter J.C."/>
            <person name="Kyrpides N.C."/>
            <person name="Woyke T."/>
            <person name="Schaap P.J."/>
            <person name="Plugge C.M."/>
            <person name="Muyzer G."/>
            <person name="Kuever J."/>
            <person name="Pereira I.A."/>
            <person name="Parshina S.N."/>
            <person name="Bernier-Latmani R."/>
            <person name="Stams A.J."/>
            <person name="Klenk H.P."/>
        </authorList>
    </citation>
    <scope>NUCLEOTIDE SEQUENCE [LARGE SCALE GENOMIC DNA]</scope>
    <source>
        <strain evidence="8">ATCC 23193 / DSM 2154 / NCIB 8452 / DL</strain>
    </source>
</reference>
<gene>
    <name evidence="7" type="ordered locus">Desru_0960</name>
</gene>
<name>F6DKH6_DESRL</name>
<protein>
    <submittedName>
        <fullName evidence="7">Integral membrane protein</fullName>
    </submittedName>
</protein>
<dbReference type="KEGG" id="dru:Desru_0960"/>
<dbReference type="eggNOG" id="COG4129">
    <property type="taxonomic scope" value="Bacteria"/>
</dbReference>
<organism evidence="7 8">
    <name type="scientific">Desulforamulus ruminis (strain ATCC 23193 / DSM 2154 / NCIMB 8452 / DL)</name>
    <name type="common">Desulfotomaculum ruminis</name>
    <dbReference type="NCBI Taxonomy" id="696281"/>
    <lineage>
        <taxon>Bacteria</taxon>
        <taxon>Bacillati</taxon>
        <taxon>Bacillota</taxon>
        <taxon>Clostridia</taxon>
        <taxon>Eubacteriales</taxon>
        <taxon>Peptococcaceae</taxon>
        <taxon>Desulforamulus</taxon>
    </lineage>
</organism>
<dbReference type="EMBL" id="CP002780">
    <property type="protein sequence ID" value="AEG59236.1"/>
    <property type="molecule type" value="Genomic_DNA"/>
</dbReference>
<dbReference type="Proteomes" id="UP000009234">
    <property type="component" value="Chromosome"/>
</dbReference>
<feature type="transmembrane region" description="Helical" evidence="5">
    <location>
        <begin position="69"/>
        <end position="86"/>
    </location>
</feature>
<dbReference type="GO" id="GO:0016020">
    <property type="term" value="C:membrane"/>
    <property type="evidence" value="ECO:0007669"/>
    <property type="project" value="UniProtKB-SubCell"/>
</dbReference>
<evidence type="ECO:0000256" key="3">
    <source>
        <dbReference type="ARBA" id="ARBA00022989"/>
    </source>
</evidence>
<dbReference type="InterPro" id="IPR049453">
    <property type="entry name" value="Memb_transporter_dom"/>
</dbReference>
<keyword evidence="2 5" id="KW-0812">Transmembrane</keyword>
<evidence type="ECO:0000256" key="1">
    <source>
        <dbReference type="ARBA" id="ARBA00004141"/>
    </source>
</evidence>
<dbReference type="STRING" id="696281.Desru_0960"/>
<feature type="domain" description="Integral membrane bound transporter" evidence="6">
    <location>
        <begin position="33"/>
        <end position="149"/>
    </location>
</feature>
<evidence type="ECO:0000259" key="6">
    <source>
        <dbReference type="Pfam" id="PF13515"/>
    </source>
</evidence>